<reference evidence="3 4" key="1">
    <citation type="journal article" date="2019" name="Sci. Rep.">
        <title>Orb-weaving spider Araneus ventricosus genome elucidates the spidroin gene catalogue.</title>
        <authorList>
            <person name="Kono N."/>
            <person name="Nakamura H."/>
            <person name="Ohtoshi R."/>
            <person name="Moran D.A.P."/>
            <person name="Shinohara A."/>
            <person name="Yoshida Y."/>
            <person name="Fujiwara M."/>
            <person name="Mori M."/>
            <person name="Tomita M."/>
            <person name="Arakawa K."/>
        </authorList>
    </citation>
    <scope>NUCLEOTIDE SEQUENCE [LARGE SCALE GENOMIC DNA]</scope>
</reference>
<dbReference type="InterPro" id="IPR011042">
    <property type="entry name" value="6-blade_b-propeller_TolB-like"/>
</dbReference>
<accession>A0A4Y2DCE5</accession>
<keyword evidence="3" id="KW-0449">Lipoprotein</keyword>
<dbReference type="InterPro" id="IPR000033">
    <property type="entry name" value="LDLR_classB_rpt"/>
</dbReference>
<dbReference type="InterPro" id="IPR050778">
    <property type="entry name" value="Cueball_EGF_LRP_Nidogen"/>
</dbReference>
<dbReference type="GO" id="GO:0060070">
    <property type="term" value="P:canonical Wnt signaling pathway"/>
    <property type="evidence" value="ECO:0007669"/>
    <property type="project" value="TreeGrafter"/>
</dbReference>
<evidence type="ECO:0000256" key="1">
    <source>
        <dbReference type="ARBA" id="ARBA00022536"/>
    </source>
</evidence>
<keyword evidence="4" id="KW-1185">Reference proteome</keyword>
<dbReference type="Gene3D" id="2.120.10.30">
    <property type="entry name" value="TolB, C-terminal domain"/>
    <property type="match status" value="1"/>
</dbReference>
<organism evidence="3 4">
    <name type="scientific">Araneus ventricosus</name>
    <name type="common">Orbweaver spider</name>
    <name type="synonym">Epeira ventricosa</name>
    <dbReference type="NCBI Taxonomy" id="182803"/>
    <lineage>
        <taxon>Eukaryota</taxon>
        <taxon>Metazoa</taxon>
        <taxon>Ecdysozoa</taxon>
        <taxon>Arthropoda</taxon>
        <taxon>Chelicerata</taxon>
        <taxon>Arachnida</taxon>
        <taxon>Araneae</taxon>
        <taxon>Araneomorphae</taxon>
        <taxon>Entelegynae</taxon>
        <taxon>Araneoidea</taxon>
        <taxon>Araneidae</taxon>
        <taxon>Araneus</taxon>
    </lineage>
</organism>
<keyword evidence="1" id="KW-0245">EGF-like domain</keyword>
<dbReference type="GO" id="GO:0042813">
    <property type="term" value="F:Wnt receptor activity"/>
    <property type="evidence" value="ECO:0007669"/>
    <property type="project" value="TreeGrafter"/>
</dbReference>
<dbReference type="SUPFAM" id="SSF63825">
    <property type="entry name" value="YWTD domain"/>
    <property type="match status" value="1"/>
</dbReference>
<evidence type="ECO:0000313" key="4">
    <source>
        <dbReference type="Proteomes" id="UP000499080"/>
    </source>
</evidence>
<comment type="caution">
    <text evidence="3">The sequence shown here is derived from an EMBL/GenBank/DDBJ whole genome shotgun (WGS) entry which is preliminary data.</text>
</comment>
<dbReference type="AlphaFoldDB" id="A0A4Y2DCE5"/>
<dbReference type="PANTHER" id="PTHR46513">
    <property type="entry name" value="VITELLOGENIN RECEPTOR-LIKE PROTEIN-RELATED-RELATED"/>
    <property type="match status" value="1"/>
</dbReference>
<dbReference type="GO" id="GO:0017147">
    <property type="term" value="F:Wnt-protein binding"/>
    <property type="evidence" value="ECO:0007669"/>
    <property type="project" value="TreeGrafter"/>
</dbReference>
<dbReference type="Pfam" id="PF00058">
    <property type="entry name" value="Ldl_recept_b"/>
    <property type="match status" value="1"/>
</dbReference>
<dbReference type="EMBL" id="BGPR01089053">
    <property type="protein sequence ID" value="GBM13766.1"/>
    <property type="molecule type" value="Genomic_DNA"/>
</dbReference>
<dbReference type="GO" id="GO:0005886">
    <property type="term" value="C:plasma membrane"/>
    <property type="evidence" value="ECO:0007669"/>
    <property type="project" value="TreeGrafter"/>
</dbReference>
<dbReference type="OrthoDB" id="21182at2759"/>
<feature type="non-terminal residue" evidence="3">
    <location>
        <position position="1"/>
    </location>
</feature>
<name>A0A4Y2DCE5_ARAVE</name>
<protein>
    <submittedName>
        <fullName evidence="3">Low-density lipoprotein receptor-related protein 1</fullName>
    </submittedName>
</protein>
<proteinExistence type="predicted"/>
<evidence type="ECO:0000313" key="2">
    <source>
        <dbReference type="EMBL" id="GBM13754.1"/>
    </source>
</evidence>
<keyword evidence="3" id="KW-0675">Receptor</keyword>
<gene>
    <name evidence="3" type="primary">LRP1_8</name>
    <name evidence="2" type="synonym">LRP1_6</name>
    <name evidence="2" type="ORF">AVEN_203626_1</name>
    <name evidence="3" type="ORF">AVEN_258642_1</name>
</gene>
<dbReference type="Proteomes" id="UP000499080">
    <property type="component" value="Unassembled WGS sequence"/>
</dbReference>
<evidence type="ECO:0000313" key="3">
    <source>
        <dbReference type="EMBL" id="GBM13766.1"/>
    </source>
</evidence>
<sequence length="123" mass="14490">VLLNEHPQHPFDLAVYGDFIFWTDWVSHAVLRADKYTGNNVVTLRKNIARPMGIVAIANDTDCKFCRIEIVEVKKFISFGNSIDYRAIIFTFPYTKHYTKAKYCNRKKIRTRDFDESPRFRPP</sequence>
<dbReference type="PANTHER" id="PTHR46513:SF37">
    <property type="entry name" value="LDL RECEPTOR RELATED PROTEIN 1-RELATED"/>
    <property type="match status" value="1"/>
</dbReference>
<dbReference type="EMBL" id="BGPR01089050">
    <property type="protein sequence ID" value="GBM13754.1"/>
    <property type="molecule type" value="Genomic_DNA"/>
</dbReference>